<protein>
    <submittedName>
        <fullName evidence="1">Uncharacterized protein</fullName>
    </submittedName>
</protein>
<evidence type="ECO:0000313" key="2">
    <source>
        <dbReference type="Proteomes" id="UP001149090"/>
    </source>
</evidence>
<evidence type="ECO:0000313" key="1">
    <source>
        <dbReference type="EMBL" id="KAJ5076475.1"/>
    </source>
</evidence>
<gene>
    <name evidence="1" type="ORF">M0811_06055</name>
</gene>
<accession>A0A9Q0LSI0</accession>
<organism evidence="1 2">
    <name type="scientific">Anaeramoeba ignava</name>
    <name type="common">Anaerobic marine amoeba</name>
    <dbReference type="NCBI Taxonomy" id="1746090"/>
    <lineage>
        <taxon>Eukaryota</taxon>
        <taxon>Metamonada</taxon>
        <taxon>Anaeramoebidae</taxon>
        <taxon>Anaeramoeba</taxon>
    </lineage>
</organism>
<dbReference type="Proteomes" id="UP001149090">
    <property type="component" value="Unassembled WGS sequence"/>
</dbReference>
<name>A0A9Q0LSI0_ANAIG</name>
<sequence length="111" mass="13502">MGNFDIFTKFQTKKRKFISILFDKIKEDLIEIFDIFFQNINQNENLTILLNSKDEKMKEIWNNIFQQFEIPCYSIYKTKTIKQKFPFSSIIYSIIQQNETISQQNKNYSIY</sequence>
<dbReference type="EMBL" id="JAPDFW010000060">
    <property type="protein sequence ID" value="KAJ5076475.1"/>
    <property type="molecule type" value="Genomic_DNA"/>
</dbReference>
<comment type="caution">
    <text evidence="1">The sequence shown here is derived from an EMBL/GenBank/DDBJ whole genome shotgun (WGS) entry which is preliminary data.</text>
</comment>
<reference evidence="1" key="1">
    <citation type="submission" date="2022-10" db="EMBL/GenBank/DDBJ databases">
        <title>Novel sulphate-reducing endosymbionts in the free-living metamonad Anaeramoeba.</title>
        <authorList>
            <person name="Jerlstrom-Hultqvist J."/>
            <person name="Cepicka I."/>
            <person name="Gallot-Lavallee L."/>
            <person name="Salas-Leiva D."/>
            <person name="Curtis B.A."/>
            <person name="Zahonova K."/>
            <person name="Pipaliya S."/>
            <person name="Dacks J."/>
            <person name="Roger A.J."/>
        </authorList>
    </citation>
    <scope>NUCLEOTIDE SEQUENCE</scope>
    <source>
        <strain evidence="1">BMAN</strain>
    </source>
</reference>
<dbReference type="AlphaFoldDB" id="A0A9Q0LSI0"/>
<keyword evidence="2" id="KW-1185">Reference proteome</keyword>
<proteinExistence type="predicted"/>